<evidence type="ECO:0000256" key="2">
    <source>
        <dbReference type="PROSITE-ProRule" id="PRU00708"/>
    </source>
</evidence>
<dbReference type="PANTHER" id="PTHR47931">
    <property type="entry name" value="OS01G0228400 PROTEIN"/>
    <property type="match status" value="1"/>
</dbReference>
<feature type="repeat" description="PPR" evidence="2">
    <location>
        <begin position="13"/>
        <end position="47"/>
    </location>
</feature>
<reference evidence="3 4" key="1">
    <citation type="journal article" date="2018" name="Sci. Data">
        <title>The draft genome sequence of cork oak.</title>
        <authorList>
            <person name="Ramos A.M."/>
            <person name="Usie A."/>
            <person name="Barbosa P."/>
            <person name="Barros P.M."/>
            <person name="Capote T."/>
            <person name="Chaves I."/>
            <person name="Simoes F."/>
            <person name="Abreu I."/>
            <person name="Carrasquinho I."/>
            <person name="Faro C."/>
            <person name="Guimaraes J.B."/>
            <person name="Mendonca D."/>
            <person name="Nobrega F."/>
            <person name="Rodrigues L."/>
            <person name="Saibo N.J.M."/>
            <person name="Varela M.C."/>
            <person name="Egas C."/>
            <person name="Matos J."/>
            <person name="Miguel C.M."/>
            <person name="Oliveira M.M."/>
            <person name="Ricardo C.P."/>
            <person name="Goncalves S."/>
        </authorList>
    </citation>
    <scope>NUCLEOTIDE SEQUENCE [LARGE SCALE GENOMIC DNA]</scope>
    <source>
        <strain evidence="4">cv. HL8</strain>
    </source>
</reference>
<keyword evidence="4" id="KW-1185">Reference proteome</keyword>
<sequence length="94" mass="10952">MILEMQNNKVQANERTCGIIISGYCKEGKLKEALRFVHRMKVWGVTRDGLCPPSIKLSNMDWTSWGFPLSIKMFINFVLERTVLQLFLVLQMMQ</sequence>
<dbReference type="Pfam" id="PF12854">
    <property type="entry name" value="PPR_1"/>
    <property type="match status" value="1"/>
</dbReference>
<dbReference type="PANTHER" id="PTHR47931:SF2">
    <property type="entry name" value="OS01G0228400 PROTEIN"/>
    <property type="match status" value="1"/>
</dbReference>
<evidence type="ECO:0000256" key="1">
    <source>
        <dbReference type="ARBA" id="ARBA00022737"/>
    </source>
</evidence>
<dbReference type="Proteomes" id="UP000237347">
    <property type="component" value="Unassembled WGS sequence"/>
</dbReference>
<proteinExistence type="predicted"/>
<evidence type="ECO:0000313" key="4">
    <source>
        <dbReference type="Proteomes" id="UP000237347"/>
    </source>
</evidence>
<dbReference type="EMBL" id="PKMF04000582">
    <property type="protein sequence ID" value="KAK7825188.1"/>
    <property type="molecule type" value="Genomic_DNA"/>
</dbReference>
<keyword evidence="1" id="KW-0677">Repeat</keyword>
<dbReference type="PROSITE" id="PS51375">
    <property type="entry name" value="PPR"/>
    <property type="match status" value="1"/>
</dbReference>
<gene>
    <name evidence="3" type="primary">ATC401_0</name>
    <name evidence="3" type="ORF">CFP56_033635</name>
</gene>
<dbReference type="AlphaFoldDB" id="A0AAW0JEW4"/>
<evidence type="ECO:0000313" key="3">
    <source>
        <dbReference type="EMBL" id="KAK7825188.1"/>
    </source>
</evidence>
<dbReference type="InterPro" id="IPR011990">
    <property type="entry name" value="TPR-like_helical_dom_sf"/>
</dbReference>
<comment type="caution">
    <text evidence="3">The sequence shown here is derived from an EMBL/GenBank/DDBJ whole genome shotgun (WGS) entry which is preliminary data.</text>
</comment>
<dbReference type="InterPro" id="IPR002885">
    <property type="entry name" value="PPR_rpt"/>
</dbReference>
<dbReference type="NCBIfam" id="TIGR00756">
    <property type="entry name" value="PPR"/>
    <property type="match status" value="1"/>
</dbReference>
<organism evidence="3 4">
    <name type="scientific">Quercus suber</name>
    <name type="common">Cork oak</name>
    <dbReference type="NCBI Taxonomy" id="58331"/>
    <lineage>
        <taxon>Eukaryota</taxon>
        <taxon>Viridiplantae</taxon>
        <taxon>Streptophyta</taxon>
        <taxon>Embryophyta</taxon>
        <taxon>Tracheophyta</taxon>
        <taxon>Spermatophyta</taxon>
        <taxon>Magnoliopsida</taxon>
        <taxon>eudicotyledons</taxon>
        <taxon>Gunneridae</taxon>
        <taxon>Pentapetalae</taxon>
        <taxon>rosids</taxon>
        <taxon>fabids</taxon>
        <taxon>Fagales</taxon>
        <taxon>Fagaceae</taxon>
        <taxon>Quercus</taxon>
    </lineage>
</organism>
<name>A0AAW0JEW4_QUESU</name>
<accession>A0AAW0JEW4</accession>
<dbReference type="Gene3D" id="1.25.40.10">
    <property type="entry name" value="Tetratricopeptide repeat domain"/>
    <property type="match status" value="1"/>
</dbReference>
<protein>
    <submittedName>
        <fullName evidence="3">Pentatricopeptide repeat-containing protein</fullName>
    </submittedName>
</protein>